<accession>A0A5B8Y3E2</accession>
<evidence type="ECO:0000313" key="3">
    <source>
        <dbReference type="Proteomes" id="UP000315995"/>
    </source>
</evidence>
<evidence type="ECO:0000313" key="2">
    <source>
        <dbReference type="EMBL" id="QDG49335.1"/>
    </source>
</evidence>
<protein>
    <submittedName>
        <fullName evidence="2">Uncharacterized protein</fullName>
    </submittedName>
</protein>
<reference evidence="2 3" key="1">
    <citation type="submission" date="2019-06" db="EMBL/GenBank/DDBJ databases">
        <title>Persicimonas caeni gen. nov., sp. nov., a predatory bacterium isolated from solar saltern.</title>
        <authorList>
            <person name="Wang S."/>
        </authorList>
    </citation>
    <scope>NUCLEOTIDE SEQUENCE [LARGE SCALE GENOMIC DNA]</scope>
    <source>
        <strain evidence="2 3">YN101</strain>
    </source>
</reference>
<dbReference type="AlphaFoldDB" id="A0A4Y6PNF0"/>
<dbReference type="EMBL" id="CP041186">
    <property type="protein sequence ID" value="QDG49335.1"/>
    <property type="molecule type" value="Genomic_DNA"/>
</dbReference>
<accession>A0A4Y6PNF0</accession>
<gene>
    <name evidence="2" type="ORF">FIV42_00865</name>
</gene>
<proteinExistence type="predicted"/>
<feature type="transmembrane region" description="Helical" evidence="1">
    <location>
        <begin position="6"/>
        <end position="30"/>
    </location>
</feature>
<keyword evidence="1" id="KW-0472">Membrane</keyword>
<organism evidence="2 3">
    <name type="scientific">Persicimonas caeni</name>
    <dbReference type="NCBI Taxonomy" id="2292766"/>
    <lineage>
        <taxon>Bacteria</taxon>
        <taxon>Deltaproteobacteria</taxon>
        <taxon>Bradymonadales</taxon>
        <taxon>Bradymonadaceae</taxon>
        <taxon>Persicimonas</taxon>
    </lineage>
</organism>
<evidence type="ECO:0000256" key="1">
    <source>
        <dbReference type="SAM" id="Phobius"/>
    </source>
</evidence>
<sequence length="208" mass="22812">MDINLIVIALVFLVIIAGSMAAIGALVWLVKRGGSAGPVPVPIGRNRAAAEGEPVRDCEVSVRSYTRRRGVVRDTPNDHELDFYFEADVTIPLPDDLQLYCSLGLYGPADIPGGLMLGLDDLEQTFRVYSKDPAQTRTFFDAPDLVDALCDLAYDADETRLQPGFLIVKLDERPAPDKRRAILDGLARAVKALEQRDRELHAGRRGPA</sequence>
<keyword evidence="3" id="KW-1185">Reference proteome</keyword>
<name>A0A4Y6PNF0_PERCE</name>
<dbReference type="Proteomes" id="UP000315995">
    <property type="component" value="Chromosome"/>
</dbReference>
<dbReference type="RefSeq" id="WP_141195834.1">
    <property type="nucleotide sequence ID" value="NZ_CP041186.1"/>
</dbReference>
<keyword evidence="1" id="KW-0812">Transmembrane</keyword>
<keyword evidence="1" id="KW-1133">Transmembrane helix</keyword>